<dbReference type="EMBL" id="JAPNKA010000001">
    <property type="protein sequence ID" value="MCY1077598.1"/>
    <property type="molecule type" value="Genomic_DNA"/>
</dbReference>
<evidence type="ECO:0000256" key="2">
    <source>
        <dbReference type="SAM" id="SignalP"/>
    </source>
</evidence>
<evidence type="ECO:0000313" key="4">
    <source>
        <dbReference type="Proteomes" id="UP001207654"/>
    </source>
</evidence>
<feature type="chain" id="PRO_5046940640" description="Lipoprotein" evidence="2">
    <location>
        <begin position="20"/>
        <end position="171"/>
    </location>
</feature>
<proteinExistence type="predicted"/>
<sequence>MNRMTFAALPGFFALLALAACSSSTKSTPSSTTSSTASEQVVHGKMQAPVVVNAEMQDASARVTLRFDTPATGVRVSVRGLDGLVVTSQPTLADGVDFPSNATASYDVAFTRGSGRSHLVVSVSGDFKGAHQSRVASFAIGTPTNAQRSSNATKTEGANGERIKVMPVDPQ</sequence>
<dbReference type="Proteomes" id="UP001207654">
    <property type="component" value="Unassembled WGS sequence"/>
</dbReference>
<feature type="region of interest" description="Disordered" evidence="1">
    <location>
        <begin position="142"/>
        <end position="171"/>
    </location>
</feature>
<reference evidence="3 4" key="1">
    <citation type="submission" date="2022-11" db="EMBL/GenBank/DDBJ databases">
        <title>Minimal conservation of predation-associated metabolite biosynthetic gene clusters underscores biosynthetic potential of Myxococcota including descriptions for ten novel species: Archangium lansinium sp. nov., Myxococcus landrumus sp. nov., Nannocystis bai.</title>
        <authorList>
            <person name="Ahearne A."/>
            <person name="Stevens C."/>
            <person name="Phillips K."/>
        </authorList>
    </citation>
    <scope>NUCLEOTIDE SEQUENCE [LARGE SCALE GENOMIC DNA]</scope>
    <source>
        <strain evidence="3 4">MIWBW</strain>
    </source>
</reference>
<feature type="signal peptide" evidence="2">
    <location>
        <begin position="1"/>
        <end position="19"/>
    </location>
</feature>
<gene>
    <name evidence="3" type="ORF">OV287_24305</name>
</gene>
<keyword evidence="2" id="KW-0732">Signal</keyword>
<keyword evidence="4" id="KW-1185">Reference proteome</keyword>
<evidence type="ECO:0000256" key="1">
    <source>
        <dbReference type="SAM" id="MobiDB-lite"/>
    </source>
</evidence>
<protein>
    <recommendedName>
        <fullName evidence="5">Lipoprotein</fullName>
    </recommendedName>
</protein>
<feature type="compositionally biased region" description="Polar residues" evidence="1">
    <location>
        <begin position="142"/>
        <end position="156"/>
    </location>
</feature>
<comment type="caution">
    <text evidence="3">The sequence shown here is derived from an EMBL/GenBank/DDBJ whole genome shotgun (WGS) entry which is preliminary data.</text>
</comment>
<name>A0ABT4A7F9_9BACT</name>
<accession>A0ABT4A7F9</accession>
<organism evidence="3 4">
    <name type="scientific">Archangium lansingense</name>
    <dbReference type="NCBI Taxonomy" id="2995310"/>
    <lineage>
        <taxon>Bacteria</taxon>
        <taxon>Pseudomonadati</taxon>
        <taxon>Myxococcota</taxon>
        <taxon>Myxococcia</taxon>
        <taxon>Myxococcales</taxon>
        <taxon>Cystobacterineae</taxon>
        <taxon>Archangiaceae</taxon>
        <taxon>Archangium</taxon>
    </lineage>
</organism>
<evidence type="ECO:0000313" key="3">
    <source>
        <dbReference type="EMBL" id="MCY1077598.1"/>
    </source>
</evidence>
<dbReference type="PROSITE" id="PS51257">
    <property type="entry name" value="PROKAR_LIPOPROTEIN"/>
    <property type="match status" value="1"/>
</dbReference>
<evidence type="ECO:0008006" key="5">
    <source>
        <dbReference type="Google" id="ProtNLM"/>
    </source>
</evidence>
<dbReference type="RefSeq" id="WP_267536419.1">
    <property type="nucleotide sequence ID" value="NZ_JAPNKA010000001.1"/>
</dbReference>